<protein>
    <submittedName>
        <fullName evidence="1">Uncharacterized protein</fullName>
    </submittedName>
</protein>
<organism evidence="1 2">
    <name type="scientific">Fodinibius roseus</name>
    <dbReference type="NCBI Taxonomy" id="1194090"/>
    <lineage>
        <taxon>Bacteria</taxon>
        <taxon>Pseudomonadati</taxon>
        <taxon>Balneolota</taxon>
        <taxon>Balneolia</taxon>
        <taxon>Balneolales</taxon>
        <taxon>Balneolaceae</taxon>
        <taxon>Fodinibius</taxon>
    </lineage>
</organism>
<reference evidence="1 2" key="1">
    <citation type="submission" date="2016-11" db="EMBL/GenBank/DDBJ databases">
        <authorList>
            <person name="Jaros S."/>
            <person name="Januszkiewicz K."/>
            <person name="Wedrychowicz H."/>
        </authorList>
    </citation>
    <scope>NUCLEOTIDE SEQUENCE [LARGE SCALE GENOMIC DNA]</scope>
    <source>
        <strain evidence="1 2">DSM 21986</strain>
    </source>
</reference>
<sequence>MFSCNLRSGLAGQPSIFPDISGQMRRGQRLFCTLFRWPERESQDTYFVMSYVNAYY</sequence>
<evidence type="ECO:0000313" key="2">
    <source>
        <dbReference type="Proteomes" id="UP000184041"/>
    </source>
</evidence>
<dbReference type="STRING" id="1194090.SAMN05443144_11237"/>
<dbReference type="Proteomes" id="UP000184041">
    <property type="component" value="Unassembled WGS sequence"/>
</dbReference>
<name>A0A1M5DUR8_9BACT</name>
<dbReference type="EMBL" id="FQUS01000012">
    <property type="protein sequence ID" value="SHF70552.1"/>
    <property type="molecule type" value="Genomic_DNA"/>
</dbReference>
<evidence type="ECO:0000313" key="1">
    <source>
        <dbReference type="EMBL" id="SHF70552.1"/>
    </source>
</evidence>
<proteinExistence type="predicted"/>
<dbReference type="AlphaFoldDB" id="A0A1M5DUR8"/>
<keyword evidence="2" id="KW-1185">Reference proteome</keyword>
<gene>
    <name evidence="1" type="ORF">SAMN05443144_11237</name>
</gene>
<accession>A0A1M5DUR8</accession>